<evidence type="ECO:0000313" key="6">
    <source>
        <dbReference type="EMBL" id="GBG93617.1"/>
    </source>
</evidence>
<feature type="transmembrane region" description="Helical" evidence="5">
    <location>
        <begin position="69"/>
        <end position="90"/>
    </location>
</feature>
<dbReference type="PANTHER" id="PTHR37306">
    <property type="entry name" value="COLICIN V PRODUCTION PROTEIN"/>
    <property type="match status" value="1"/>
</dbReference>
<dbReference type="OrthoDB" id="2328478at2"/>
<evidence type="ECO:0000256" key="4">
    <source>
        <dbReference type="ARBA" id="ARBA00023136"/>
    </source>
</evidence>
<name>A0A401IQ00_9LACO</name>
<feature type="transmembrane region" description="Helical" evidence="5">
    <location>
        <begin position="28"/>
        <end position="48"/>
    </location>
</feature>
<dbReference type="AlphaFoldDB" id="A0A401IQ00"/>
<reference evidence="6 7" key="1">
    <citation type="journal article" date="2019" name="Int. J. Syst. Evol. Microbiol.">
        <title>Lactobacillus salitolerans sp. nov., a novel lactic acid bacterium isolated from spent mushroom substrates.</title>
        <authorList>
            <person name="Tohno M."/>
            <person name="Tanizawa Y."/>
            <person name="Kojima Y."/>
            <person name="Sakamoto M."/>
            <person name="Nakamura Y."/>
            <person name="Ohkuma M."/>
            <person name="Kobayashi H."/>
        </authorList>
    </citation>
    <scope>NUCLEOTIDE SEQUENCE [LARGE SCALE GENOMIC DNA]</scope>
    <source>
        <strain evidence="6 7">YK43</strain>
    </source>
</reference>
<evidence type="ECO:0000313" key="7">
    <source>
        <dbReference type="Proteomes" id="UP000286848"/>
    </source>
</evidence>
<dbReference type="EMBL" id="BFFP01000001">
    <property type="protein sequence ID" value="GBG93617.1"/>
    <property type="molecule type" value="Genomic_DNA"/>
</dbReference>
<keyword evidence="4 5" id="KW-0472">Membrane</keyword>
<comment type="subcellular location">
    <subcellularLocation>
        <location evidence="1">Membrane</location>
        <topology evidence="1">Multi-pass membrane protein</topology>
    </subcellularLocation>
</comment>
<accession>A0A401IQ00</accession>
<feature type="transmembrane region" description="Helical" evidence="5">
    <location>
        <begin position="110"/>
        <end position="131"/>
    </location>
</feature>
<gene>
    <name evidence="6" type="primary">cvpA</name>
    <name evidence="6" type="ORF">LFYK43_00760</name>
</gene>
<dbReference type="Pfam" id="PF02674">
    <property type="entry name" value="Colicin_V"/>
    <property type="match status" value="1"/>
</dbReference>
<evidence type="ECO:0000256" key="2">
    <source>
        <dbReference type="ARBA" id="ARBA00022692"/>
    </source>
</evidence>
<dbReference type="RefSeq" id="WP_124974303.1">
    <property type="nucleotide sequence ID" value="NZ_BFFP01000001.1"/>
</dbReference>
<dbReference type="PANTHER" id="PTHR37306:SF1">
    <property type="entry name" value="COLICIN V PRODUCTION PROTEIN"/>
    <property type="match status" value="1"/>
</dbReference>
<organism evidence="6 7">
    <name type="scientific">Ligilactobacillus salitolerans</name>
    <dbReference type="NCBI Taxonomy" id="1808352"/>
    <lineage>
        <taxon>Bacteria</taxon>
        <taxon>Bacillati</taxon>
        <taxon>Bacillota</taxon>
        <taxon>Bacilli</taxon>
        <taxon>Lactobacillales</taxon>
        <taxon>Lactobacillaceae</taxon>
        <taxon>Ligilactobacillus</taxon>
    </lineage>
</organism>
<sequence length="157" mass="17220">MLFSIVIILLLIFGAVQGYRTGLLVQISGIASLILAFIFAMFYSQSVTQWINAMLVKFLKQDLSVGQNYGLYIVVFICLLLFTSGVFQSIGRMLAGLTKLPLIGLGNSLLGIIAGVAIQGLVVFICLNLMLATQSSWVRQQYHQSELAQRIVNVKTS</sequence>
<dbReference type="Proteomes" id="UP000286848">
    <property type="component" value="Unassembled WGS sequence"/>
</dbReference>
<protein>
    <submittedName>
        <fullName evidence="6">Colicin V production protein</fullName>
    </submittedName>
</protein>
<comment type="caution">
    <text evidence="6">The sequence shown here is derived from an EMBL/GenBank/DDBJ whole genome shotgun (WGS) entry which is preliminary data.</text>
</comment>
<evidence type="ECO:0000256" key="3">
    <source>
        <dbReference type="ARBA" id="ARBA00022989"/>
    </source>
</evidence>
<dbReference type="GO" id="GO:0009403">
    <property type="term" value="P:toxin biosynthetic process"/>
    <property type="evidence" value="ECO:0007669"/>
    <property type="project" value="InterPro"/>
</dbReference>
<keyword evidence="7" id="KW-1185">Reference proteome</keyword>
<evidence type="ECO:0000256" key="5">
    <source>
        <dbReference type="SAM" id="Phobius"/>
    </source>
</evidence>
<proteinExistence type="predicted"/>
<dbReference type="GO" id="GO:0016020">
    <property type="term" value="C:membrane"/>
    <property type="evidence" value="ECO:0007669"/>
    <property type="project" value="UniProtKB-SubCell"/>
</dbReference>
<evidence type="ECO:0000256" key="1">
    <source>
        <dbReference type="ARBA" id="ARBA00004141"/>
    </source>
</evidence>
<dbReference type="InterPro" id="IPR003825">
    <property type="entry name" value="Colicin-V_CvpA"/>
</dbReference>
<keyword evidence="2 5" id="KW-0812">Transmembrane</keyword>
<keyword evidence="3 5" id="KW-1133">Transmembrane helix</keyword>